<dbReference type="AlphaFoldDB" id="W9SGK4"/>
<evidence type="ECO:0000313" key="3">
    <source>
        <dbReference type="Proteomes" id="UP000030645"/>
    </source>
</evidence>
<protein>
    <submittedName>
        <fullName evidence="2">Uncharacterized protein</fullName>
    </submittedName>
</protein>
<dbReference type="eggNOG" id="KOG0017">
    <property type="taxonomic scope" value="Eukaryota"/>
</dbReference>
<accession>W9SGK4</accession>
<dbReference type="Proteomes" id="UP000030645">
    <property type="component" value="Unassembled WGS sequence"/>
</dbReference>
<evidence type="ECO:0000313" key="2">
    <source>
        <dbReference type="EMBL" id="EXC28004.1"/>
    </source>
</evidence>
<name>W9SGK4_9ROSA</name>
<evidence type="ECO:0000256" key="1">
    <source>
        <dbReference type="SAM" id="MobiDB-lite"/>
    </source>
</evidence>
<dbReference type="PANTHER" id="PTHR47481">
    <property type="match status" value="1"/>
</dbReference>
<dbReference type="STRING" id="981085.W9SGK4"/>
<dbReference type="PANTHER" id="PTHR47481:SF36">
    <property type="entry name" value="CCHC-TYPE DOMAIN-CONTAINING PROTEIN"/>
    <property type="match status" value="1"/>
</dbReference>
<proteinExistence type="predicted"/>
<dbReference type="EMBL" id="KE346160">
    <property type="protein sequence ID" value="EXC28004.1"/>
    <property type="molecule type" value="Genomic_DNA"/>
</dbReference>
<feature type="region of interest" description="Disordered" evidence="1">
    <location>
        <begin position="90"/>
        <end position="138"/>
    </location>
</feature>
<gene>
    <name evidence="2" type="ORF">L484_022235</name>
</gene>
<reference evidence="3" key="1">
    <citation type="submission" date="2013-01" db="EMBL/GenBank/DDBJ databases">
        <title>Draft Genome Sequence of a Mulberry Tree, Morus notabilis C.K. Schneid.</title>
        <authorList>
            <person name="He N."/>
            <person name="Zhao S."/>
        </authorList>
    </citation>
    <scope>NUCLEOTIDE SEQUENCE</scope>
</reference>
<keyword evidence="3" id="KW-1185">Reference proteome</keyword>
<sequence>MTIAQYFHKVKSICREISELDPMAATREGRMKRIIIYGLRPEFRGFVATVQRWPTQPSLVEYENLLAGQEAMAKQMGGVSQKGEEDTLYTNKSKYNFKQHAKGGSKNGDKGKGHQGSSQSRGAQKKDNKSSQRRKKFEGNYYNCEEEELALTGTTMERIDYANDWIIDSRCSNHITGDQEKL</sequence>
<organism evidence="2 3">
    <name type="scientific">Morus notabilis</name>
    <dbReference type="NCBI Taxonomy" id="981085"/>
    <lineage>
        <taxon>Eukaryota</taxon>
        <taxon>Viridiplantae</taxon>
        <taxon>Streptophyta</taxon>
        <taxon>Embryophyta</taxon>
        <taxon>Tracheophyta</taxon>
        <taxon>Spermatophyta</taxon>
        <taxon>Magnoliopsida</taxon>
        <taxon>eudicotyledons</taxon>
        <taxon>Gunneridae</taxon>
        <taxon>Pentapetalae</taxon>
        <taxon>rosids</taxon>
        <taxon>fabids</taxon>
        <taxon>Rosales</taxon>
        <taxon>Moraceae</taxon>
        <taxon>Moreae</taxon>
        <taxon>Morus</taxon>
    </lineage>
</organism>